<dbReference type="Pfam" id="PF04909">
    <property type="entry name" value="Amidohydro_2"/>
    <property type="match status" value="1"/>
</dbReference>
<dbReference type="PANTHER" id="PTHR21240">
    <property type="entry name" value="2-AMINO-3-CARBOXYLMUCONATE-6-SEMIALDEHYDE DECARBOXYLASE"/>
    <property type="match status" value="1"/>
</dbReference>
<dbReference type="GO" id="GO:0016831">
    <property type="term" value="F:carboxy-lyase activity"/>
    <property type="evidence" value="ECO:0007669"/>
    <property type="project" value="UniProtKB-KW"/>
</dbReference>
<reference evidence="5 6" key="1">
    <citation type="submission" date="2019-04" db="EMBL/GenBank/DDBJ databases">
        <title>Friends and foes A comparative genomics study of 23 Aspergillus species from section Flavi.</title>
        <authorList>
            <consortium name="DOE Joint Genome Institute"/>
            <person name="Kjaerbolling I."/>
            <person name="Vesth T."/>
            <person name="Frisvad J.C."/>
            <person name="Nybo J.L."/>
            <person name="Theobald S."/>
            <person name="Kildgaard S."/>
            <person name="Isbrandt T."/>
            <person name="Kuo A."/>
            <person name="Sato A."/>
            <person name="Lyhne E.K."/>
            <person name="Kogle M.E."/>
            <person name="Wiebenga A."/>
            <person name="Kun R.S."/>
            <person name="Lubbers R.J."/>
            <person name="Makela M.R."/>
            <person name="Barry K."/>
            <person name="Chovatia M."/>
            <person name="Clum A."/>
            <person name="Daum C."/>
            <person name="Haridas S."/>
            <person name="He G."/>
            <person name="LaButti K."/>
            <person name="Lipzen A."/>
            <person name="Mondo S."/>
            <person name="Riley R."/>
            <person name="Salamov A."/>
            <person name="Simmons B.A."/>
            <person name="Magnuson J.K."/>
            <person name="Henrissat B."/>
            <person name="Mortensen U.H."/>
            <person name="Larsen T.O."/>
            <person name="Devries R.P."/>
            <person name="Grigoriev I.V."/>
            <person name="Machida M."/>
            <person name="Baker S.E."/>
            <person name="Andersen M.R."/>
        </authorList>
    </citation>
    <scope>NUCLEOTIDE SEQUENCE [LARGE SCALE GENOMIC DNA]</scope>
    <source>
        <strain evidence="5 6">IBT 18842</strain>
    </source>
</reference>
<dbReference type="GO" id="GO:0019748">
    <property type="term" value="P:secondary metabolic process"/>
    <property type="evidence" value="ECO:0007669"/>
    <property type="project" value="TreeGrafter"/>
</dbReference>
<evidence type="ECO:0000256" key="1">
    <source>
        <dbReference type="ARBA" id="ARBA00022793"/>
    </source>
</evidence>
<evidence type="ECO:0000256" key="3">
    <source>
        <dbReference type="RuleBase" id="RU366045"/>
    </source>
</evidence>
<evidence type="ECO:0000259" key="4">
    <source>
        <dbReference type="Pfam" id="PF04909"/>
    </source>
</evidence>
<dbReference type="SUPFAM" id="SSF51556">
    <property type="entry name" value="Metallo-dependent hydrolases"/>
    <property type="match status" value="1"/>
</dbReference>
<organism evidence="5 6">
    <name type="scientific">Aspergillus avenaceus</name>
    <dbReference type="NCBI Taxonomy" id="36643"/>
    <lineage>
        <taxon>Eukaryota</taxon>
        <taxon>Fungi</taxon>
        <taxon>Dikarya</taxon>
        <taxon>Ascomycota</taxon>
        <taxon>Pezizomycotina</taxon>
        <taxon>Eurotiomycetes</taxon>
        <taxon>Eurotiomycetidae</taxon>
        <taxon>Eurotiales</taxon>
        <taxon>Aspergillaceae</taxon>
        <taxon>Aspergillus</taxon>
        <taxon>Aspergillus subgen. Circumdati</taxon>
    </lineage>
</organism>
<keyword evidence="6" id="KW-1185">Reference proteome</keyword>
<dbReference type="GO" id="GO:0005829">
    <property type="term" value="C:cytosol"/>
    <property type="evidence" value="ECO:0007669"/>
    <property type="project" value="TreeGrafter"/>
</dbReference>
<keyword evidence="2 3" id="KW-0456">Lyase</keyword>
<keyword evidence="1 3" id="KW-0210">Decarboxylase</keyword>
<dbReference type="InterPro" id="IPR032465">
    <property type="entry name" value="ACMSD"/>
</dbReference>
<evidence type="ECO:0000313" key="5">
    <source>
        <dbReference type="EMBL" id="KAE8149571.1"/>
    </source>
</evidence>
<dbReference type="Proteomes" id="UP000325780">
    <property type="component" value="Unassembled WGS sequence"/>
</dbReference>
<dbReference type="GO" id="GO:0016787">
    <property type="term" value="F:hydrolase activity"/>
    <property type="evidence" value="ECO:0007669"/>
    <property type="project" value="InterPro"/>
</dbReference>
<dbReference type="EMBL" id="ML742119">
    <property type="protein sequence ID" value="KAE8149571.1"/>
    <property type="molecule type" value="Genomic_DNA"/>
</dbReference>
<sequence length="317" mass="35474">MPLITLEEHYISPKVRASSASARAHYSKFPGHILTKLEDLDAQRIQDMNDGKVSLQVLSHGPGDFPTSLCQTANDDLFAAISRHPGRLAGFAMLPMSDPVAAAEELERCVKSLGFLGALVENHLDGQFYDDERFSVVFGKAVELNVPIYIHPTFAGENMMNHYRGSYPDNTAEALSAFGWGWHADTGLHFLRLYASGLFDRFPGLKLVLGHMGELLPFQLDRIFGIAERWGRRRNLRDVWRENVWVTTSGMFSVAPLACLLRVSDSSRVLYSVDYPFSGNERGLAFLEEVRESGLMGEEELRGFMYGNAERLLGVRV</sequence>
<evidence type="ECO:0000313" key="6">
    <source>
        <dbReference type="Proteomes" id="UP000325780"/>
    </source>
</evidence>
<feature type="domain" description="Amidohydrolase-related" evidence="4">
    <location>
        <begin position="49"/>
        <end position="314"/>
    </location>
</feature>
<gene>
    <name evidence="5" type="ORF">BDV25DRAFT_172763</name>
</gene>
<dbReference type="InterPro" id="IPR032466">
    <property type="entry name" value="Metal_Hydrolase"/>
</dbReference>
<name>A0A5N6TU13_ASPAV</name>
<dbReference type="InterPro" id="IPR006680">
    <property type="entry name" value="Amidohydro-rel"/>
</dbReference>
<comment type="similarity">
    <text evidence="3">Belongs to the metallo-dependent hydrolases superfamily.</text>
</comment>
<dbReference type="OrthoDB" id="432010at2759"/>
<accession>A0A5N6TU13</accession>
<dbReference type="AlphaFoldDB" id="A0A5N6TU13"/>
<dbReference type="Gene3D" id="3.20.20.140">
    <property type="entry name" value="Metal-dependent hydrolases"/>
    <property type="match status" value="1"/>
</dbReference>
<evidence type="ECO:0000256" key="2">
    <source>
        <dbReference type="ARBA" id="ARBA00023239"/>
    </source>
</evidence>
<proteinExistence type="inferred from homology"/>
<dbReference type="PANTHER" id="PTHR21240:SF30">
    <property type="entry name" value="AMIDOHYDROLASE-RELATED DOMAIN-CONTAINING PROTEIN-RELATED"/>
    <property type="match status" value="1"/>
</dbReference>
<protein>
    <recommendedName>
        <fullName evidence="4">Amidohydrolase-related domain-containing protein</fullName>
    </recommendedName>
</protein>